<proteinExistence type="predicted"/>
<protein>
    <submittedName>
        <fullName evidence="1">Uncharacterized protein</fullName>
    </submittedName>
</protein>
<dbReference type="KEGG" id="pdh:B9T62_26065"/>
<evidence type="ECO:0000313" key="2">
    <source>
        <dbReference type="Proteomes" id="UP000249890"/>
    </source>
</evidence>
<evidence type="ECO:0000313" key="1">
    <source>
        <dbReference type="EMBL" id="ASA23944.1"/>
    </source>
</evidence>
<gene>
    <name evidence="1" type="ORF">B9T62_26065</name>
</gene>
<dbReference type="Proteomes" id="UP000249890">
    <property type="component" value="Chromosome"/>
</dbReference>
<dbReference type="AlphaFoldDB" id="A0A2Z2KDA7"/>
<accession>A0A2Z2KDA7</accession>
<dbReference type="EMBL" id="CP021780">
    <property type="protein sequence ID" value="ASA23944.1"/>
    <property type="molecule type" value="Genomic_DNA"/>
</dbReference>
<reference evidence="1 2" key="1">
    <citation type="submission" date="2017-06" db="EMBL/GenBank/DDBJ databases">
        <title>Complete genome sequence of Paenibacillus donghaensis KCTC 13049T isolated from East Sea sediment, South Korea.</title>
        <authorList>
            <person name="Jung B.K."/>
            <person name="Hong S.-J."/>
            <person name="Shin J.-H."/>
        </authorList>
    </citation>
    <scope>NUCLEOTIDE SEQUENCE [LARGE SCALE GENOMIC DNA]</scope>
    <source>
        <strain evidence="1 2">KCTC 13049</strain>
    </source>
</reference>
<name>A0A2Z2KDA7_9BACL</name>
<organism evidence="1 2">
    <name type="scientific">Paenibacillus donghaensis</name>
    <dbReference type="NCBI Taxonomy" id="414771"/>
    <lineage>
        <taxon>Bacteria</taxon>
        <taxon>Bacillati</taxon>
        <taxon>Bacillota</taxon>
        <taxon>Bacilli</taxon>
        <taxon>Bacillales</taxon>
        <taxon>Paenibacillaceae</taxon>
        <taxon>Paenibacillus</taxon>
    </lineage>
</organism>
<sequence length="73" mass="8593">MLLHHDYNIILLSNNHRYTSLDVSALFFSDSGYYNIFWCDLCIGHSLISYPIYPEMTQLRLLRVSLVYLYAGK</sequence>
<keyword evidence="2" id="KW-1185">Reference proteome</keyword>